<keyword evidence="4" id="KW-1185">Reference proteome</keyword>
<accession>A0ABN2VCS4</accession>
<keyword evidence="1" id="KW-0677">Repeat</keyword>
<dbReference type="InterPro" id="IPR019734">
    <property type="entry name" value="TPR_rpt"/>
</dbReference>
<keyword evidence="2" id="KW-0802">TPR repeat</keyword>
<dbReference type="EMBL" id="BAAAQN010000065">
    <property type="protein sequence ID" value="GAA2056733.1"/>
    <property type="molecule type" value="Genomic_DNA"/>
</dbReference>
<name>A0ABN2VCS4_9ACTN</name>
<dbReference type="RefSeq" id="WP_344670697.1">
    <property type="nucleotide sequence ID" value="NZ_BAAAQN010000065.1"/>
</dbReference>
<dbReference type="SUPFAM" id="SSF48452">
    <property type="entry name" value="TPR-like"/>
    <property type="match status" value="2"/>
</dbReference>
<protein>
    <submittedName>
        <fullName evidence="3">Tetratricopeptide repeat protein</fullName>
    </submittedName>
</protein>
<dbReference type="Proteomes" id="UP001500751">
    <property type="component" value="Unassembled WGS sequence"/>
</dbReference>
<reference evidence="3 4" key="1">
    <citation type="journal article" date="2019" name="Int. J. Syst. Evol. Microbiol.">
        <title>The Global Catalogue of Microorganisms (GCM) 10K type strain sequencing project: providing services to taxonomists for standard genome sequencing and annotation.</title>
        <authorList>
            <consortium name="The Broad Institute Genomics Platform"/>
            <consortium name="The Broad Institute Genome Sequencing Center for Infectious Disease"/>
            <person name="Wu L."/>
            <person name="Ma J."/>
        </authorList>
    </citation>
    <scope>NUCLEOTIDE SEQUENCE [LARGE SCALE GENOMIC DNA]</scope>
    <source>
        <strain evidence="3 4">JCM 16014</strain>
    </source>
</reference>
<dbReference type="Gene3D" id="1.25.40.10">
    <property type="entry name" value="Tetratricopeptide repeat domain"/>
    <property type="match status" value="3"/>
</dbReference>
<gene>
    <name evidence="3" type="ORF">GCM10009839_77430</name>
</gene>
<proteinExistence type="predicted"/>
<organism evidence="3 4">
    <name type="scientific">Catenulispora yoronensis</name>
    <dbReference type="NCBI Taxonomy" id="450799"/>
    <lineage>
        <taxon>Bacteria</taxon>
        <taxon>Bacillati</taxon>
        <taxon>Actinomycetota</taxon>
        <taxon>Actinomycetes</taxon>
        <taxon>Catenulisporales</taxon>
        <taxon>Catenulisporaceae</taxon>
        <taxon>Catenulispora</taxon>
    </lineage>
</organism>
<evidence type="ECO:0000256" key="2">
    <source>
        <dbReference type="ARBA" id="ARBA00022803"/>
    </source>
</evidence>
<evidence type="ECO:0000313" key="3">
    <source>
        <dbReference type="EMBL" id="GAA2056733.1"/>
    </source>
</evidence>
<comment type="caution">
    <text evidence="3">The sequence shown here is derived from an EMBL/GenBank/DDBJ whole genome shotgun (WGS) entry which is preliminary data.</text>
</comment>
<dbReference type="InterPro" id="IPR050498">
    <property type="entry name" value="Ycf3"/>
</dbReference>
<sequence length="446" mass="46284">MNTKRLAVIGAGTLVISVSVVIGRGVGDPFGDASGRSGPAVLPAAAAAPTDHRSATDAIAQAIDTAQAALKQSPDDAAQWAALGSAYVEQGRATADPAYYPKADGALHKSLTLQPADNLTAMVGMGMLANARHDFATAKDWADKALAFAAANATAVGVLVDADTQLGDYAGATAAAQRMLDLRPGVAAFTRASYDAEQHGHEAIAKEALQRALADATTPADTAFCHHYLGELAFNSGDPHTALTEYRQALHDDATYTPALASAAKAEAALGDNAGALRDYEDATARLPLPQYVLEYGELLESLGRSGDAKTQYAVLDAEQKLFAANGVLDDLTTAQFLSDHGDPQQAVAHARAEWGRRHSVLVADALAWALHKNGQDSEAIDYARQAAALGWPNSLFAYHRGVIEAALGRPAAARADLAAALSINPDFSPLQGPQAHALLARLGGS</sequence>
<dbReference type="InterPro" id="IPR011990">
    <property type="entry name" value="TPR-like_helical_dom_sf"/>
</dbReference>
<evidence type="ECO:0000256" key="1">
    <source>
        <dbReference type="ARBA" id="ARBA00022737"/>
    </source>
</evidence>
<dbReference type="SMART" id="SM00028">
    <property type="entry name" value="TPR"/>
    <property type="match status" value="4"/>
</dbReference>
<dbReference type="PANTHER" id="PTHR44858">
    <property type="entry name" value="TETRATRICOPEPTIDE REPEAT PROTEIN 6"/>
    <property type="match status" value="1"/>
</dbReference>
<dbReference type="PANTHER" id="PTHR44858:SF1">
    <property type="entry name" value="UDP-N-ACETYLGLUCOSAMINE--PEPTIDE N-ACETYLGLUCOSAMINYLTRANSFERASE SPINDLY-RELATED"/>
    <property type="match status" value="1"/>
</dbReference>
<evidence type="ECO:0000313" key="4">
    <source>
        <dbReference type="Proteomes" id="UP001500751"/>
    </source>
</evidence>